<feature type="compositionally biased region" description="Polar residues" evidence="1">
    <location>
        <begin position="44"/>
        <end position="55"/>
    </location>
</feature>
<dbReference type="Proteomes" id="UP001202328">
    <property type="component" value="Unassembled WGS sequence"/>
</dbReference>
<evidence type="ECO:0000313" key="2">
    <source>
        <dbReference type="EMBL" id="KAI3958690.1"/>
    </source>
</evidence>
<feature type="non-terminal residue" evidence="2">
    <location>
        <position position="1"/>
    </location>
</feature>
<organism evidence="2 3">
    <name type="scientific">Papaver atlanticum</name>
    <dbReference type="NCBI Taxonomy" id="357466"/>
    <lineage>
        <taxon>Eukaryota</taxon>
        <taxon>Viridiplantae</taxon>
        <taxon>Streptophyta</taxon>
        <taxon>Embryophyta</taxon>
        <taxon>Tracheophyta</taxon>
        <taxon>Spermatophyta</taxon>
        <taxon>Magnoliopsida</taxon>
        <taxon>Ranunculales</taxon>
        <taxon>Papaveraceae</taxon>
        <taxon>Papaveroideae</taxon>
        <taxon>Papaver</taxon>
    </lineage>
</organism>
<name>A0AAD4XYQ2_9MAGN</name>
<reference evidence="2" key="1">
    <citation type="submission" date="2022-04" db="EMBL/GenBank/DDBJ databases">
        <title>A functionally conserved STORR gene fusion in Papaver species that diverged 16.8 million years ago.</title>
        <authorList>
            <person name="Catania T."/>
        </authorList>
    </citation>
    <scope>NUCLEOTIDE SEQUENCE</scope>
    <source>
        <strain evidence="2">S-188037</strain>
    </source>
</reference>
<protein>
    <submittedName>
        <fullName evidence="2">Uncharacterized protein</fullName>
    </submittedName>
</protein>
<proteinExistence type="predicted"/>
<sequence>QKLARVEEQLALVLQTQGGSAPTCQKAPLSIFIANQVAEASINTHQNHSAASKPSGTDGVDGIQCDPNSRERQTNRISTESSADRKQILSLAKTGVGSRHGRRMQNYYVFNVIVEKIIAALKKHSKKMGCKETWYSWFE</sequence>
<dbReference type="EMBL" id="JAJJMB010001096">
    <property type="protein sequence ID" value="KAI3958690.1"/>
    <property type="molecule type" value="Genomic_DNA"/>
</dbReference>
<evidence type="ECO:0000256" key="1">
    <source>
        <dbReference type="SAM" id="MobiDB-lite"/>
    </source>
</evidence>
<comment type="caution">
    <text evidence="2">The sequence shown here is derived from an EMBL/GenBank/DDBJ whole genome shotgun (WGS) entry which is preliminary data.</text>
</comment>
<keyword evidence="3" id="KW-1185">Reference proteome</keyword>
<gene>
    <name evidence="2" type="ORF">MKW98_030355</name>
</gene>
<feature type="region of interest" description="Disordered" evidence="1">
    <location>
        <begin position="44"/>
        <end position="84"/>
    </location>
</feature>
<evidence type="ECO:0000313" key="3">
    <source>
        <dbReference type="Proteomes" id="UP001202328"/>
    </source>
</evidence>
<dbReference type="AlphaFoldDB" id="A0AAD4XYQ2"/>
<accession>A0AAD4XYQ2</accession>